<keyword evidence="3 7" id="KW-0288">FMN</keyword>
<keyword evidence="4" id="KW-0560">Oxidoreductase</keyword>
<evidence type="ECO:0000256" key="7">
    <source>
        <dbReference type="PIRSR" id="PIRSR000138-2"/>
    </source>
</evidence>
<evidence type="ECO:0000256" key="4">
    <source>
        <dbReference type="ARBA" id="ARBA00023002"/>
    </source>
</evidence>
<dbReference type="GO" id="GO:0005737">
    <property type="term" value="C:cytoplasm"/>
    <property type="evidence" value="ECO:0007669"/>
    <property type="project" value="UniProtKB-ARBA"/>
</dbReference>
<feature type="active site" description="Proton acceptor" evidence="6">
    <location>
        <position position="266"/>
    </location>
</feature>
<name>A0A0D2X266_CAPO3</name>
<dbReference type="PANTHER" id="PTHR10578">
    <property type="entry name" value="S -2-HYDROXY-ACID OXIDASE-RELATED"/>
    <property type="match status" value="1"/>
</dbReference>
<comment type="similarity">
    <text evidence="5">Belongs to the FMN-dependent alpha-hydroxy acid dehydrogenase family.</text>
</comment>
<dbReference type="PROSITE" id="PS51349">
    <property type="entry name" value="FMN_HYDROXY_ACID_DH_2"/>
    <property type="match status" value="1"/>
</dbReference>
<dbReference type="OrthoDB" id="25826at2759"/>
<feature type="binding site" evidence="7">
    <location>
        <position position="264"/>
    </location>
    <ligand>
        <name>FMN</name>
        <dbReference type="ChEBI" id="CHEBI:58210"/>
    </ligand>
</feature>
<dbReference type="GO" id="GO:0016491">
    <property type="term" value="F:oxidoreductase activity"/>
    <property type="evidence" value="ECO:0007669"/>
    <property type="project" value="UniProtKB-KW"/>
</dbReference>
<evidence type="ECO:0000256" key="6">
    <source>
        <dbReference type="PIRSR" id="PIRSR000138-1"/>
    </source>
</evidence>
<feature type="binding site" evidence="7">
    <location>
        <begin position="83"/>
        <end position="85"/>
    </location>
    <ligand>
        <name>FMN</name>
        <dbReference type="ChEBI" id="CHEBI:58210"/>
    </ligand>
</feature>
<feature type="binding site" evidence="7">
    <location>
        <begin position="297"/>
        <end position="301"/>
    </location>
    <ligand>
        <name>FMN</name>
        <dbReference type="ChEBI" id="CHEBI:58210"/>
    </ligand>
</feature>
<evidence type="ECO:0000313" key="10">
    <source>
        <dbReference type="Proteomes" id="UP000008743"/>
    </source>
</evidence>
<dbReference type="eggNOG" id="KOG0538">
    <property type="taxonomic scope" value="Eukaryota"/>
</dbReference>
<dbReference type="PROSITE" id="PS00557">
    <property type="entry name" value="FMN_HYDROXY_ACID_DH_1"/>
    <property type="match status" value="1"/>
</dbReference>
<evidence type="ECO:0000313" key="9">
    <source>
        <dbReference type="EMBL" id="KJE92024.1"/>
    </source>
</evidence>
<evidence type="ECO:0000256" key="2">
    <source>
        <dbReference type="ARBA" id="ARBA00022630"/>
    </source>
</evidence>
<dbReference type="PhylomeDB" id="A0A0D2X266"/>
<dbReference type="AlphaFoldDB" id="A0A0D2X266"/>
<dbReference type="Proteomes" id="UP000008743">
    <property type="component" value="Unassembled WGS sequence"/>
</dbReference>
<sequence>MAHSQIVTCIDELEQHARTHLPKNAFDYYSSGANDQRTLAENRAAFYRLRFLPRILRDVSQVDLGVSLLNGTQTLASPICIAPTAMQRMAHPDGEIATARAAAASESLMILSSWSTTSIEDVAAANGNAGARWFQLYVYRDRAVTAQLVKRAEQSGYTALVLTVDTPILGRREADIRNGFRLPPHLRLANFSETDSKATGVSITDKKDSGLAAYVAAQIDQTLTWKDVKWLQSITKLPIILKGVLSPEDATLAVDHGVQGILVSNHGARQLDGVPATIEALPGIVAAVGSRCDVYLDGGVRRGTDVLMALALGAKAVFVGRPVLWGLAYKGEEGVQIALTLLQQELKLAMQLAGCSKLADLTPSLVVSASTYTHAKL</sequence>
<dbReference type="EMBL" id="KE346363">
    <property type="protein sequence ID" value="KJE92024.1"/>
    <property type="molecule type" value="Genomic_DNA"/>
</dbReference>
<dbReference type="InterPro" id="IPR012133">
    <property type="entry name" value="Alpha-hydoxy_acid_DH_FMN"/>
</dbReference>
<evidence type="ECO:0000256" key="3">
    <source>
        <dbReference type="ARBA" id="ARBA00022643"/>
    </source>
</evidence>
<gene>
    <name evidence="9" type="ORF">CAOG_003060</name>
</gene>
<dbReference type="InterPro" id="IPR008259">
    <property type="entry name" value="FMN_hydac_DH_AS"/>
</dbReference>
<feature type="domain" description="FMN hydroxy acid dehydrogenase" evidence="8">
    <location>
        <begin position="2"/>
        <end position="371"/>
    </location>
</feature>
<feature type="binding site" evidence="7">
    <location>
        <position position="242"/>
    </location>
    <ligand>
        <name>FMN</name>
        <dbReference type="ChEBI" id="CHEBI:58210"/>
    </ligand>
</feature>
<evidence type="ECO:0000259" key="8">
    <source>
        <dbReference type="PROSITE" id="PS51349"/>
    </source>
</evidence>
<feature type="binding site" evidence="7">
    <location>
        <position position="269"/>
    </location>
    <ligand>
        <name>glyoxylate</name>
        <dbReference type="ChEBI" id="CHEBI:36655"/>
    </ligand>
</feature>
<protein>
    <submittedName>
        <fullName evidence="9">Peroxisomal glycolate oxidase</fullName>
    </submittedName>
</protein>
<feature type="binding site" evidence="7">
    <location>
        <position position="28"/>
    </location>
    <ligand>
        <name>glyoxylate</name>
        <dbReference type="ChEBI" id="CHEBI:36655"/>
    </ligand>
</feature>
<dbReference type="FunCoup" id="A0A0D2X266">
    <property type="interactions" value="72"/>
</dbReference>
<feature type="binding site" evidence="7">
    <location>
        <position position="137"/>
    </location>
    <ligand>
        <name>glyoxylate</name>
        <dbReference type="ChEBI" id="CHEBI:36655"/>
    </ligand>
</feature>
<dbReference type="Pfam" id="PF01070">
    <property type="entry name" value="FMN_dh"/>
    <property type="match status" value="1"/>
</dbReference>
<reference evidence="10" key="1">
    <citation type="submission" date="2011-02" db="EMBL/GenBank/DDBJ databases">
        <title>The Genome Sequence of Capsaspora owczarzaki ATCC 30864.</title>
        <authorList>
            <person name="Russ C."/>
            <person name="Cuomo C."/>
            <person name="Burger G."/>
            <person name="Gray M.W."/>
            <person name="Holland P.W.H."/>
            <person name="King N."/>
            <person name="Lang F.B.F."/>
            <person name="Roger A.J."/>
            <person name="Ruiz-Trillo I."/>
            <person name="Young S.K."/>
            <person name="Zeng Q."/>
            <person name="Gargeya S."/>
            <person name="Alvarado L."/>
            <person name="Berlin A."/>
            <person name="Chapman S.B."/>
            <person name="Chen Z."/>
            <person name="Freedman E."/>
            <person name="Gellesch M."/>
            <person name="Goldberg J."/>
            <person name="Griggs A."/>
            <person name="Gujja S."/>
            <person name="Heilman E."/>
            <person name="Heiman D."/>
            <person name="Howarth C."/>
            <person name="Mehta T."/>
            <person name="Neiman D."/>
            <person name="Pearson M."/>
            <person name="Roberts A."/>
            <person name="Saif S."/>
            <person name="Shea T."/>
            <person name="Shenoy N."/>
            <person name="Sisk P."/>
            <person name="Stolte C."/>
            <person name="Sykes S."/>
            <person name="White J."/>
            <person name="Yandava C."/>
            <person name="Haas B."/>
            <person name="Nusbaum C."/>
            <person name="Birren B."/>
        </authorList>
    </citation>
    <scope>NUCLEOTIDE SEQUENCE</scope>
    <source>
        <strain evidence="10">ATCC 30864</strain>
    </source>
</reference>
<dbReference type="Gene3D" id="3.20.20.70">
    <property type="entry name" value="Aldolase class I"/>
    <property type="match status" value="1"/>
</dbReference>
<dbReference type="InParanoid" id="A0A0D2X266"/>
<dbReference type="CDD" id="cd02809">
    <property type="entry name" value="alpha_hydroxyacid_oxid_FMN"/>
    <property type="match status" value="1"/>
</dbReference>
<feature type="binding site" evidence="7">
    <location>
        <position position="135"/>
    </location>
    <ligand>
        <name>FMN</name>
        <dbReference type="ChEBI" id="CHEBI:58210"/>
    </ligand>
</feature>
<comment type="cofactor">
    <cofactor evidence="1">
        <name>FMN</name>
        <dbReference type="ChEBI" id="CHEBI:58210"/>
    </cofactor>
</comment>
<dbReference type="InterPro" id="IPR000262">
    <property type="entry name" value="FMN-dep_DH"/>
</dbReference>
<proteinExistence type="inferred from homology"/>
<feature type="binding site" evidence="7">
    <location>
        <begin position="320"/>
        <end position="321"/>
    </location>
    <ligand>
        <name>FMN</name>
        <dbReference type="ChEBI" id="CHEBI:58210"/>
    </ligand>
</feature>
<dbReference type="PIRSF" id="PIRSF000138">
    <property type="entry name" value="Al-hdrx_acd_dh"/>
    <property type="match status" value="1"/>
</dbReference>
<keyword evidence="10" id="KW-1185">Reference proteome</keyword>
<evidence type="ECO:0000256" key="5">
    <source>
        <dbReference type="ARBA" id="ARBA00024042"/>
    </source>
</evidence>
<dbReference type="RefSeq" id="XP_004363899.2">
    <property type="nucleotide sequence ID" value="XM_004363842.2"/>
</dbReference>
<feature type="binding site" evidence="7">
    <location>
        <position position="266"/>
    </location>
    <ligand>
        <name>glyoxylate</name>
        <dbReference type="ChEBI" id="CHEBI:36655"/>
    </ligand>
</feature>
<evidence type="ECO:0000256" key="1">
    <source>
        <dbReference type="ARBA" id="ARBA00001917"/>
    </source>
</evidence>
<dbReference type="GO" id="GO:0010181">
    <property type="term" value="F:FMN binding"/>
    <property type="evidence" value="ECO:0007669"/>
    <property type="project" value="InterPro"/>
</dbReference>
<dbReference type="InterPro" id="IPR013785">
    <property type="entry name" value="Aldolase_TIM"/>
</dbReference>
<feature type="binding site" evidence="7">
    <location>
        <position position="163"/>
    </location>
    <ligand>
        <name>FMN</name>
        <dbReference type="ChEBI" id="CHEBI:58210"/>
    </ligand>
</feature>
<feature type="binding site" evidence="7">
    <location>
        <position position="172"/>
    </location>
    <ligand>
        <name>glyoxylate</name>
        <dbReference type="ChEBI" id="CHEBI:36655"/>
    </ligand>
</feature>
<keyword evidence="2 7" id="KW-0285">Flavoprotein</keyword>
<dbReference type="STRING" id="595528.A0A0D2X266"/>
<dbReference type="PANTHER" id="PTHR10578:SF107">
    <property type="entry name" value="2-HYDROXYACID OXIDASE 1"/>
    <property type="match status" value="1"/>
</dbReference>
<dbReference type="SUPFAM" id="SSF51395">
    <property type="entry name" value="FMN-linked oxidoreductases"/>
    <property type="match status" value="1"/>
</dbReference>
<accession>A0A0D2X266</accession>
<feature type="binding site" evidence="7">
    <location>
        <position position="112"/>
    </location>
    <ligand>
        <name>FMN</name>
        <dbReference type="ChEBI" id="CHEBI:58210"/>
    </ligand>
</feature>
<dbReference type="InterPro" id="IPR037396">
    <property type="entry name" value="FMN_HAD"/>
</dbReference>
<organism evidence="9 10">
    <name type="scientific">Capsaspora owczarzaki (strain ATCC 30864)</name>
    <dbReference type="NCBI Taxonomy" id="595528"/>
    <lineage>
        <taxon>Eukaryota</taxon>
        <taxon>Filasterea</taxon>
        <taxon>Capsaspora</taxon>
    </lineage>
</organism>
<dbReference type="FunFam" id="3.20.20.70:FF:000056">
    <property type="entry name" value="hydroxyacid oxidase 2"/>
    <property type="match status" value="1"/>
</dbReference>